<sequence length="829" mass="91879">MANNKVEPREIVEEMRGSYIDYAMSVIVARALPDVRDGLKPVHRRILYAMHEDGLTHGAKYRKSATVIGSTLGRYHPHGDVAVYDALVRMAQDFSMRYPLIDGQGNFGSIDGDPPAAMRYSETRMSRVGEAMLQDIGKDTADFIDNYDGTRKEPVVLPSPLPQLLLNGTLGIAVGMATNIPPHNIREVVDATVYLIDNPKAATVDLFEFIKGPDFPTGGIIYNRKEIIEAYSQGKGPITTRGKAEIAEGDPSTGSGQAKKTQIVITEIPYQVNKASLVEQFAKLVQDKKIDGVRDIRDESDKDGLRVVFDLQRDAHPQKILNRLYKFSDLQKSFHLNMLALVDGLQPKVLSLVEILQYFIDHRRQVVLRRTKYDLERAKEREHILEGLHKCLADIDRVIKIIRGAADREDAKVKLMKGFRLTEIQANAILDTRLAQLARLERQKIEDELKEIREKIKEFSATLASPKKIDSVIKKELAQSQEAFGDERRTKLVVQGVGEIAEEDLVPQEDTIITITQGGYIKRINPSVYKIQKRGGKGIMGMKTNGDDIVEHFLFAKTHDSLLVFTDSGKVFQAPAYEIPEATRVSKGRGLLNFFEMTSQDRVMSVFALGKEDADAKVKYLLLITKNGIIKKTPLEDFKSVRRSGLIAITLKKDDGLQAVRKTTGADEIIIVTKRGQSIRFREKDVRPMGRTASGTHGIRLKKGDEVVGMDAIAKSSNPPAGGSNTKPQDAHVLVVMENGYGKRTALKEYRLQSRGGSGIKTANITSKTGELVSSCVLSGEEEDLIVISRKGHVIRTAISSIPKISRSTQGVRIMKLEAGDKVASAACA</sequence>
<evidence type="ECO:0000256" key="3">
    <source>
        <dbReference type="ARBA" id="ARBA00022741"/>
    </source>
</evidence>
<dbReference type="Pfam" id="PF00521">
    <property type="entry name" value="DNA_topoisoIV"/>
    <property type="match status" value="1"/>
</dbReference>
<evidence type="ECO:0000313" key="13">
    <source>
        <dbReference type="EMBL" id="OHA76284.1"/>
    </source>
</evidence>
<dbReference type="InterPro" id="IPR050220">
    <property type="entry name" value="Type_II_DNA_Topoisomerases"/>
</dbReference>
<dbReference type="InterPro" id="IPR013758">
    <property type="entry name" value="Topo_IIA_A/C_ab"/>
</dbReference>
<dbReference type="EMBL" id="MHUL01000036">
    <property type="protein sequence ID" value="OHA76284.1"/>
    <property type="molecule type" value="Genomic_DNA"/>
</dbReference>
<feature type="domain" description="Topo IIA-type catalytic" evidence="12">
    <location>
        <begin position="32"/>
        <end position="505"/>
    </location>
</feature>
<dbReference type="Gene3D" id="3.30.1360.40">
    <property type="match status" value="1"/>
</dbReference>
<organism evidence="13 14">
    <name type="scientific">Candidatus Wildermuthbacteria bacterium RIFCSPLOWO2_02_FULL_47_9c</name>
    <dbReference type="NCBI Taxonomy" id="1802466"/>
    <lineage>
        <taxon>Bacteria</taxon>
        <taxon>Candidatus Wildermuthiibacteriota</taxon>
    </lineage>
</organism>
<dbReference type="PANTHER" id="PTHR43493:SF5">
    <property type="entry name" value="DNA GYRASE SUBUNIT A, CHLOROPLASTIC_MITOCHONDRIAL"/>
    <property type="match status" value="1"/>
</dbReference>
<feature type="short sequence motif" description="GyrA-box" evidence="9">
    <location>
        <begin position="532"/>
        <end position="538"/>
    </location>
</feature>
<evidence type="ECO:0000256" key="9">
    <source>
        <dbReference type="HAMAP-Rule" id="MF_01897"/>
    </source>
</evidence>
<evidence type="ECO:0000256" key="1">
    <source>
        <dbReference type="ARBA" id="ARBA00000185"/>
    </source>
</evidence>
<comment type="catalytic activity">
    <reaction evidence="1 9 10">
        <text>ATP-dependent breakage, passage and rejoining of double-stranded DNA.</text>
        <dbReference type="EC" id="5.6.2.2"/>
    </reaction>
</comment>
<dbReference type="PANTHER" id="PTHR43493">
    <property type="entry name" value="DNA GYRASE/TOPOISOMERASE SUBUNIT A"/>
    <property type="match status" value="1"/>
</dbReference>
<evidence type="ECO:0000259" key="12">
    <source>
        <dbReference type="PROSITE" id="PS52040"/>
    </source>
</evidence>
<dbReference type="GO" id="GO:0034335">
    <property type="term" value="F:DNA negative supercoiling activity"/>
    <property type="evidence" value="ECO:0007669"/>
    <property type="project" value="UniProtKB-ARBA"/>
</dbReference>
<dbReference type="GO" id="GO:0005694">
    <property type="term" value="C:chromosome"/>
    <property type="evidence" value="ECO:0007669"/>
    <property type="project" value="InterPro"/>
</dbReference>
<gene>
    <name evidence="9" type="primary">gyrA</name>
    <name evidence="13" type="ORF">A3J30_00970</name>
</gene>
<accession>A0A1G2RTV7</accession>
<dbReference type="InterPro" id="IPR006691">
    <property type="entry name" value="GyrA/parC_rep"/>
</dbReference>
<evidence type="ECO:0000256" key="5">
    <source>
        <dbReference type="ARBA" id="ARBA00023029"/>
    </source>
</evidence>
<comment type="subunit">
    <text evidence="9">Heterotetramer, composed of two GyrA and two GyrB chains. In the heterotetramer, GyrA contains the active site tyrosine that forms a transient covalent intermediate with DNA, while GyrB binds cofactors and catalyzes ATP hydrolysis.</text>
</comment>
<dbReference type="InterPro" id="IPR005743">
    <property type="entry name" value="GyrA"/>
</dbReference>
<dbReference type="FunFam" id="2.120.10.90:FF:000005">
    <property type="entry name" value="DNA topoisomerase 4 subunit A"/>
    <property type="match status" value="1"/>
</dbReference>
<dbReference type="NCBIfam" id="NF004043">
    <property type="entry name" value="PRK05560.1"/>
    <property type="match status" value="1"/>
</dbReference>
<evidence type="ECO:0000256" key="11">
    <source>
        <dbReference type="SAM" id="Coils"/>
    </source>
</evidence>
<feature type="active site" description="O-(5'-phospho-DNA)-tyrosine intermediate" evidence="9 10">
    <location>
        <position position="120"/>
    </location>
</feature>
<dbReference type="SMART" id="SM00434">
    <property type="entry name" value="TOP4c"/>
    <property type="match status" value="1"/>
</dbReference>
<dbReference type="SUPFAM" id="SSF101904">
    <property type="entry name" value="GyrA/ParC C-terminal domain-like"/>
    <property type="match status" value="1"/>
</dbReference>
<evidence type="ECO:0000256" key="10">
    <source>
        <dbReference type="PROSITE-ProRule" id="PRU01384"/>
    </source>
</evidence>
<dbReference type="Pfam" id="PF03989">
    <property type="entry name" value="DNA_gyraseA_C"/>
    <property type="match status" value="6"/>
</dbReference>
<comment type="caution">
    <text evidence="13">The sequence shown here is derived from an EMBL/GenBank/DDBJ whole genome shotgun (WGS) entry which is preliminary data.</text>
</comment>
<dbReference type="HAMAP" id="MF_01897">
    <property type="entry name" value="GyrA"/>
    <property type="match status" value="1"/>
</dbReference>
<dbReference type="FunFam" id="3.30.1360.40:FF:000002">
    <property type="entry name" value="DNA gyrase subunit A"/>
    <property type="match status" value="1"/>
</dbReference>
<dbReference type="InterPro" id="IPR002205">
    <property type="entry name" value="Topo_IIA_dom_A"/>
</dbReference>
<comment type="similarity">
    <text evidence="2 9">Belongs to the type II topoisomerase GyrA/ParC subunit family.</text>
</comment>
<dbReference type="Gene3D" id="2.120.10.90">
    <property type="entry name" value="DNA gyrase/topoisomerase IV, subunit A, C-terminal"/>
    <property type="match status" value="1"/>
</dbReference>
<dbReference type="FunFam" id="3.90.199.10:FF:000001">
    <property type="entry name" value="DNA gyrase subunit A"/>
    <property type="match status" value="1"/>
</dbReference>
<evidence type="ECO:0000256" key="8">
    <source>
        <dbReference type="ARBA" id="ARBA00063644"/>
    </source>
</evidence>
<reference evidence="13 14" key="1">
    <citation type="journal article" date="2016" name="Nat. Commun.">
        <title>Thousands of microbial genomes shed light on interconnected biogeochemical processes in an aquifer system.</title>
        <authorList>
            <person name="Anantharaman K."/>
            <person name="Brown C.T."/>
            <person name="Hug L.A."/>
            <person name="Sharon I."/>
            <person name="Castelle C.J."/>
            <person name="Probst A.J."/>
            <person name="Thomas B.C."/>
            <person name="Singh A."/>
            <person name="Wilkins M.J."/>
            <person name="Karaoz U."/>
            <person name="Brodie E.L."/>
            <person name="Williams K.H."/>
            <person name="Hubbard S.S."/>
            <person name="Banfield J.F."/>
        </authorList>
    </citation>
    <scope>NUCLEOTIDE SEQUENCE [LARGE SCALE GENOMIC DNA]</scope>
</reference>
<dbReference type="GO" id="GO:0006261">
    <property type="term" value="P:DNA-templated DNA replication"/>
    <property type="evidence" value="ECO:0007669"/>
    <property type="project" value="UniProtKB-UniRule"/>
</dbReference>
<evidence type="ECO:0000313" key="14">
    <source>
        <dbReference type="Proteomes" id="UP000178222"/>
    </source>
</evidence>
<keyword evidence="11" id="KW-0175">Coiled coil</keyword>
<evidence type="ECO:0000256" key="4">
    <source>
        <dbReference type="ARBA" id="ARBA00022840"/>
    </source>
</evidence>
<dbReference type="NCBIfam" id="NF004044">
    <property type="entry name" value="PRK05561.1"/>
    <property type="match status" value="1"/>
</dbReference>
<dbReference type="GO" id="GO:0009330">
    <property type="term" value="C:DNA topoisomerase type II (double strand cut, ATP-hydrolyzing) complex"/>
    <property type="evidence" value="ECO:0007669"/>
    <property type="project" value="TreeGrafter"/>
</dbReference>
<comment type="subunit">
    <text evidence="8">Heterotetramer composed of ParC and ParE.</text>
</comment>
<proteinExistence type="inferred from homology"/>
<dbReference type="CDD" id="cd00187">
    <property type="entry name" value="TOP4c"/>
    <property type="match status" value="1"/>
</dbReference>
<dbReference type="Gene3D" id="1.10.268.10">
    <property type="entry name" value="Topoisomerase, domain 3"/>
    <property type="match status" value="1"/>
</dbReference>
<keyword evidence="3 9" id="KW-0547">Nucleotide-binding</keyword>
<comment type="subcellular location">
    <subcellularLocation>
        <location evidence="9">Cytoplasm</location>
    </subcellularLocation>
</comment>
<dbReference type="GO" id="GO:0005737">
    <property type="term" value="C:cytoplasm"/>
    <property type="evidence" value="ECO:0007669"/>
    <property type="project" value="UniProtKB-SubCell"/>
</dbReference>
<keyword evidence="5 9" id="KW-0799">Topoisomerase</keyword>
<evidence type="ECO:0000256" key="7">
    <source>
        <dbReference type="ARBA" id="ARBA00023235"/>
    </source>
</evidence>
<keyword evidence="7 9" id="KW-0413">Isomerase</keyword>
<dbReference type="InterPro" id="IPR013757">
    <property type="entry name" value="Topo_IIA_A_a_sf"/>
</dbReference>
<dbReference type="GO" id="GO:0006265">
    <property type="term" value="P:DNA topological change"/>
    <property type="evidence" value="ECO:0007669"/>
    <property type="project" value="UniProtKB-UniRule"/>
</dbReference>
<dbReference type="GO" id="GO:0003677">
    <property type="term" value="F:DNA binding"/>
    <property type="evidence" value="ECO:0007669"/>
    <property type="project" value="UniProtKB-UniRule"/>
</dbReference>
<dbReference type="PROSITE" id="PS52040">
    <property type="entry name" value="TOPO_IIA"/>
    <property type="match status" value="1"/>
</dbReference>
<keyword evidence="6 9" id="KW-0238">DNA-binding</keyword>
<keyword evidence="4 9" id="KW-0067">ATP-binding</keyword>
<dbReference type="NCBIfam" id="TIGR01063">
    <property type="entry name" value="gyrA"/>
    <property type="match status" value="1"/>
</dbReference>
<dbReference type="FunFam" id="1.10.268.10:FF:000001">
    <property type="entry name" value="DNA gyrase subunit A"/>
    <property type="match status" value="1"/>
</dbReference>
<dbReference type="AlphaFoldDB" id="A0A1G2RTV7"/>
<feature type="coiled-coil region" evidence="11">
    <location>
        <begin position="435"/>
        <end position="462"/>
    </location>
</feature>
<dbReference type="InterPro" id="IPR035516">
    <property type="entry name" value="Gyrase/topoIV_suA_C"/>
</dbReference>
<dbReference type="SUPFAM" id="SSF56719">
    <property type="entry name" value="Type II DNA topoisomerase"/>
    <property type="match status" value="1"/>
</dbReference>
<dbReference type="Gene3D" id="3.90.199.10">
    <property type="entry name" value="Topoisomerase II, domain 5"/>
    <property type="match status" value="1"/>
</dbReference>
<evidence type="ECO:0000256" key="6">
    <source>
        <dbReference type="ARBA" id="ARBA00023125"/>
    </source>
</evidence>
<dbReference type="Proteomes" id="UP000178222">
    <property type="component" value="Unassembled WGS sequence"/>
</dbReference>
<dbReference type="InterPro" id="IPR013760">
    <property type="entry name" value="Topo_IIA-like_dom_sf"/>
</dbReference>
<evidence type="ECO:0000256" key="2">
    <source>
        <dbReference type="ARBA" id="ARBA00008263"/>
    </source>
</evidence>
<dbReference type="EC" id="5.6.2.2" evidence="9"/>
<comment type="miscellaneous">
    <text evidence="9">Few gyrases are as efficient as E.coli at forming negative supercoils. Not all organisms have 2 type II topoisomerases; in organisms with a single type II topoisomerase this enzyme also has to decatenate newly replicated chromosomes.</text>
</comment>
<keyword evidence="9" id="KW-0963">Cytoplasm</keyword>
<name>A0A1G2RTV7_9BACT</name>
<dbReference type="GO" id="GO:0005524">
    <property type="term" value="F:ATP binding"/>
    <property type="evidence" value="ECO:0007669"/>
    <property type="project" value="UniProtKB-UniRule"/>
</dbReference>
<comment type="function">
    <text evidence="9">A type II topoisomerase that negatively supercoils closed circular double-stranded (ds) DNA in an ATP-dependent manner to modulate DNA topology and maintain chromosomes in an underwound state. Negative supercoiling favors strand separation, and DNA replication, transcription, recombination and repair, all of which involve strand separation. Also able to catalyze the interconversion of other topological isomers of dsDNA rings, including catenanes and knotted rings. Type II topoisomerases break and join 2 DNA strands simultaneously in an ATP-dependent manner.</text>
</comment>
<protein>
    <recommendedName>
        <fullName evidence="9">DNA gyrase subunit A</fullName>
        <ecNumber evidence="9">5.6.2.2</ecNumber>
    </recommendedName>
</protein>